<name>A0ABD3SGL1_9STRA</name>
<dbReference type="AlphaFoldDB" id="A0ABD3SGL1"/>
<gene>
    <name evidence="1" type="ORF">ACHAXA_007268</name>
</gene>
<dbReference type="Proteomes" id="UP001530377">
    <property type="component" value="Unassembled WGS sequence"/>
</dbReference>
<dbReference type="EMBL" id="JALLPB020000031">
    <property type="protein sequence ID" value="KAL3823697.1"/>
    <property type="molecule type" value="Genomic_DNA"/>
</dbReference>
<reference evidence="1 2" key="1">
    <citation type="submission" date="2024-10" db="EMBL/GenBank/DDBJ databases">
        <title>Updated reference genomes for cyclostephanoid diatoms.</title>
        <authorList>
            <person name="Roberts W.R."/>
            <person name="Alverson A.J."/>
        </authorList>
    </citation>
    <scope>NUCLEOTIDE SEQUENCE [LARGE SCALE GENOMIC DNA]</scope>
    <source>
        <strain evidence="1 2">AJA228-03</strain>
    </source>
</reference>
<accession>A0ABD3SGL1</accession>
<keyword evidence="2" id="KW-1185">Reference proteome</keyword>
<evidence type="ECO:0000313" key="2">
    <source>
        <dbReference type="Proteomes" id="UP001530377"/>
    </source>
</evidence>
<protein>
    <submittedName>
        <fullName evidence="1">Uncharacterized protein</fullName>
    </submittedName>
</protein>
<evidence type="ECO:0000313" key="1">
    <source>
        <dbReference type="EMBL" id="KAL3823697.1"/>
    </source>
</evidence>
<organism evidence="1 2">
    <name type="scientific">Cyclostephanos tholiformis</name>
    <dbReference type="NCBI Taxonomy" id="382380"/>
    <lineage>
        <taxon>Eukaryota</taxon>
        <taxon>Sar</taxon>
        <taxon>Stramenopiles</taxon>
        <taxon>Ochrophyta</taxon>
        <taxon>Bacillariophyta</taxon>
        <taxon>Coscinodiscophyceae</taxon>
        <taxon>Thalassiosirophycidae</taxon>
        <taxon>Stephanodiscales</taxon>
        <taxon>Stephanodiscaceae</taxon>
        <taxon>Cyclostephanos</taxon>
    </lineage>
</organism>
<sequence>MCNCSEGAAAGLSRLRLDETVEPSWRGMEEDKNLMCEDLRKQVILLQADVLVQELRLGEYPRDADQVPHVSSKD</sequence>
<comment type="caution">
    <text evidence="1">The sequence shown here is derived from an EMBL/GenBank/DDBJ whole genome shotgun (WGS) entry which is preliminary data.</text>
</comment>
<proteinExistence type="predicted"/>